<keyword evidence="2" id="KW-1185">Reference proteome</keyword>
<proteinExistence type="predicted"/>
<evidence type="ECO:0000313" key="2">
    <source>
        <dbReference type="Proteomes" id="UP001163321"/>
    </source>
</evidence>
<sequence length="334" mass="37607">MTRLGLSESMRSTASLENTESFSTAPRSQSACPQATETVPTVSKPCVDQTSKLRSSSNTKLIRVALVFLAFFTGTTALRNLVRAWWNNVWHVERHLDQLEQSLALHARDTAKLEATASRFLQQCQETRLAASKRSGTVQHAVRIQFDKQATTLMEEQAGAVMDMLQVYAQQKQTIQETKDQVVSANLSLVTEVNGIGDGSNDRNSGGEPSIAYMWLFYMFVGGLSTIYLWNAVFKKKRRRVKRTRWFWSPVPNALSELRKLLLSFVVIEDVKFPTNDEERRVRQKKVPLSVTLIRSTVDSRPSQTRRENGKNSYGTAGSDTREQGFVVMFSGKG</sequence>
<reference evidence="1 2" key="1">
    <citation type="journal article" date="2022" name="bioRxiv">
        <title>The genome of the oomycete Peronosclerospora sorghi, a cosmopolitan pathogen of maize and sorghum, is inflated with dispersed pseudogenes.</title>
        <authorList>
            <person name="Fletcher K."/>
            <person name="Martin F."/>
            <person name="Isakeit T."/>
            <person name="Cavanaugh K."/>
            <person name="Magill C."/>
            <person name="Michelmore R."/>
        </authorList>
    </citation>
    <scope>NUCLEOTIDE SEQUENCE [LARGE SCALE GENOMIC DNA]</scope>
    <source>
        <strain evidence="1">P6</strain>
    </source>
</reference>
<accession>A0ACC0WNX2</accession>
<name>A0ACC0WNX2_9STRA</name>
<evidence type="ECO:0000313" key="1">
    <source>
        <dbReference type="EMBL" id="KAI9920437.1"/>
    </source>
</evidence>
<gene>
    <name evidence="1" type="ORF">PsorP6_015896</name>
</gene>
<dbReference type="EMBL" id="CM047589">
    <property type="protein sequence ID" value="KAI9920437.1"/>
    <property type="molecule type" value="Genomic_DNA"/>
</dbReference>
<protein>
    <submittedName>
        <fullName evidence="1">Uncharacterized protein</fullName>
    </submittedName>
</protein>
<organism evidence="1 2">
    <name type="scientific">Peronosclerospora sorghi</name>
    <dbReference type="NCBI Taxonomy" id="230839"/>
    <lineage>
        <taxon>Eukaryota</taxon>
        <taxon>Sar</taxon>
        <taxon>Stramenopiles</taxon>
        <taxon>Oomycota</taxon>
        <taxon>Peronosporomycetes</taxon>
        <taxon>Peronosporales</taxon>
        <taxon>Peronosporaceae</taxon>
        <taxon>Peronosclerospora</taxon>
    </lineage>
</organism>
<dbReference type="Proteomes" id="UP001163321">
    <property type="component" value="Chromosome 10"/>
</dbReference>
<comment type="caution">
    <text evidence="1">The sequence shown here is derived from an EMBL/GenBank/DDBJ whole genome shotgun (WGS) entry which is preliminary data.</text>
</comment>